<reference evidence="8" key="1">
    <citation type="submission" date="2018-02" db="EMBL/GenBank/DDBJ databases">
        <authorList>
            <person name="Clavel T."/>
            <person name="Strowig T."/>
        </authorList>
    </citation>
    <scope>NUCLEOTIDE SEQUENCE [LARGE SCALE GENOMIC DNA]</scope>
    <source>
        <strain evidence="8">DSM 103720</strain>
    </source>
</reference>
<accession>A0A2V1ILI7</accession>
<dbReference type="InterPro" id="IPR024163">
    <property type="entry name" value="Aerotolerance_reg_N"/>
</dbReference>
<keyword evidence="8" id="KW-1185">Reference proteome</keyword>
<feature type="transmembrane region" description="Helical" evidence="5">
    <location>
        <begin position="315"/>
        <end position="334"/>
    </location>
</feature>
<dbReference type="PROSITE" id="PS50234">
    <property type="entry name" value="VWFA"/>
    <property type="match status" value="1"/>
</dbReference>
<evidence type="ECO:0000313" key="8">
    <source>
        <dbReference type="Proteomes" id="UP000244905"/>
    </source>
</evidence>
<evidence type="ECO:0000313" key="7">
    <source>
        <dbReference type="EMBL" id="PWB03699.1"/>
    </source>
</evidence>
<dbReference type="Proteomes" id="UP000244905">
    <property type="component" value="Unassembled WGS sequence"/>
</dbReference>
<keyword evidence="4 5" id="KW-0472">Membrane</keyword>
<dbReference type="InterPro" id="IPR002035">
    <property type="entry name" value="VWF_A"/>
</dbReference>
<evidence type="ECO:0000256" key="3">
    <source>
        <dbReference type="ARBA" id="ARBA00022989"/>
    </source>
</evidence>
<dbReference type="PANTHER" id="PTHR22550:SF5">
    <property type="entry name" value="LEUCINE ZIPPER PROTEIN 4"/>
    <property type="match status" value="1"/>
</dbReference>
<dbReference type="SUPFAM" id="SSF53300">
    <property type="entry name" value="vWA-like"/>
    <property type="match status" value="1"/>
</dbReference>
<dbReference type="SMART" id="SM00327">
    <property type="entry name" value="VWA"/>
    <property type="match status" value="1"/>
</dbReference>
<dbReference type="AlphaFoldDB" id="A0A2V1ILI7"/>
<protein>
    <submittedName>
        <fullName evidence="7">VWA domain-containing protein</fullName>
    </submittedName>
</protein>
<evidence type="ECO:0000259" key="6">
    <source>
        <dbReference type="PROSITE" id="PS50234"/>
    </source>
</evidence>
<keyword evidence="2 5" id="KW-0812">Transmembrane</keyword>
<dbReference type="GeneID" id="82525320"/>
<evidence type="ECO:0000256" key="1">
    <source>
        <dbReference type="ARBA" id="ARBA00022475"/>
    </source>
</evidence>
<dbReference type="RefSeq" id="WP_107031481.1">
    <property type="nucleotide sequence ID" value="NZ_CAOLYA010000017.1"/>
</dbReference>
<feature type="transmembrane region" description="Helical" evidence="5">
    <location>
        <begin position="56"/>
        <end position="74"/>
    </location>
</feature>
<dbReference type="InterPro" id="IPR050768">
    <property type="entry name" value="UPF0353/GerABKA_families"/>
</dbReference>
<name>A0A2V1ILI7_9BACT</name>
<feature type="domain" description="VWFA" evidence="6">
    <location>
        <begin position="96"/>
        <end position="298"/>
    </location>
</feature>
<evidence type="ECO:0000256" key="2">
    <source>
        <dbReference type="ARBA" id="ARBA00022692"/>
    </source>
</evidence>
<sequence length="354" mass="38696">MISFAYPHLLYLLLLLPLVAGLFIWSRLSRRRKMNRYGKPEVIAHLMPEVSKYMPWIKMSLALLIIAVLVIMISRPRATGGRDADASETTSSRGIEVMVCLDVSNSMLASTTDDDHGISRLQRAKHILEKLIDKMTNDKVGLIVFAGDAYTQLPITSDYISAKMFLNGITTDMVPTQGTAIGAALEMAMNSFTPTDDMGKAIIVITDGENFEDNAVDAAKRAADAGIQVDVIGLGTAKGARIPLGNGHYMINPMTGEEVVTRHDEATASQIASAGKGIYVNGASNSAINAIDSKMDELTQGEFERKSFSPQSEQFPIVAFIALILLLIDSITVTRKISWLKKYRFFTKEEGGNK</sequence>
<dbReference type="InterPro" id="IPR036465">
    <property type="entry name" value="vWFA_dom_sf"/>
</dbReference>
<dbReference type="PANTHER" id="PTHR22550">
    <property type="entry name" value="SPORE GERMINATION PROTEIN"/>
    <property type="match status" value="1"/>
</dbReference>
<dbReference type="EMBL" id="PUEC01000004">
    <property type="protein sequence ID" value="PWB03699.1"/>
    <property type="molecule type" value="Genomic_DNA"/>
</dbReference>
<gene>
    <name evidence="7" type="ORF">C5O23_03015</name>
</gene>
<evidence type="ECO:0000256" key="4">
    <source>
        <dbReference type="ARBA" id="ARBA00023136"/>
    </source>
</evidence>
<keyword evidence="1" id="KW-1003">Cell membrane</keyword>
<dbReference type="Gene3D" id="3.40.50.410">
    <property type="entry name" value="von Willebrand factor, type A domain"/>
    <property type="match status" value="1"/>
</dbReference>
<dbReference type="Pfam" id="PF07584">
    <property type="entry name" value="BatA"/>
    <property type="match status" value="1"/>
</dbReference>
<proteinExistence type="predicted"/>
<keyword evidence="3 5" id="KW-1133">Transmembrane helix</keyword>
<comment type="caution">
    <text evidence="7">The sequence shown here is derived from an EMBL/GenBank/DDBJ whole genome shotgun (WGS) entry which is preliminary data.</text>
</comment>
<feature type="transmembrane region" description="Helical" evidence="5">
    <location>
        <begin position="6"/>
        <end position="26"/>
    </location>
</feature>
<dbReference type="Pfam" id="PF13519">
    <property type="entry name" value="VWA_2"/>
    <property type="match status" value="1"/>
</dbReference>
<evidence type="ECO:0000256" key="5">
    <source>
        <dbReference type="SAM" id="Phobius"/>
    </source>
</evidence>
<organism evidence="7 8">
    <name type="scientific">Duncaniella muris</name>
    <dbReference type="NCBI Taxonomy" id="2094150"/>
    <lineage>
        <taxon>Bacteria</taxon>
        <taxon>Pseudomonadati</taxon>
        <taxon>Bacteroidota</taxon>
        <taxon>Bacteroidia</taxon>
        <taxon>Bacteroidales</taxon>
        <taxon>Muribaculaceae</taxon>
        <taxon>Duncaniella</taxon>
    </lineage>
</organism>